<gene>
    <name evidence="1" type="ORF">BSOLF_2354</name>
</gene>
<dbReference type="Proteomes" id="UP000244338">
    <property type="component" value="Unassembled WGS sequence"/>
</dbReference>
<dbReference type="InterPro" id="IPR018901">
    <property type="entry name" value="Spore_coat_CotE"/>
</dbReference>
<dbReference type="Pfam" id="PF10628">
    <property type="entry name" value="CotE"/>
    <property type="match status" value="1"/>
</dbReference>
<proteinExistence type="predicted"/>
<sequence>MKLNDREISTREIITKAVVARGRRFSQNTHVITTAHKPVSILGCWVINHTFSSHKVGDSVEVRGAYDVNVWYAYDNNTKTEVAKETISYTERIPLTYIDGREIGDVVEVLTTAAEEPNAIEAKVANGGAQVVVEKELATEVVGETKLNVLVVPRAIDDDNEEDKEILDDVTFDDGELIIEDLDERS</sequence>
<protein>
    <submittedName>
        <fullName evidence="1">Outer spore coat protein E</fullName>
    </submittedName>
</protein>
<dbReference type="AlphaFoldDB" id="A0A2R6XY42"/>
<keyword evidence="1" id="KW-0167">Capsid protein</keyword>
<organism evidence="1 2">
    <name type="scientific">Candidatus Carbonibacillus altaicus</name>
    <dbReference type="NCBI Taxonomy" id="2163959"/>
    <lineage>
        <taxon>Bacteria</taxon>
        <taxon>Bacillati</taxon>
        <taxon>Bacillota</taxon>
        <taxon>Bacilli</taxon>
        <taxon>Bacillales</taxon>
        <taxon>Candidatus Carbonibacillus</taxon>
    </lineage>
</organism>
<comment type="caution">
    <text evidence="1">The sequence shown here is derived from an EMBL/GenBank/DDBJ whole genome shotgun (WGS) entry which is preliminary data.</text>
</comment>
<dbReference type="EMBL" id="PEBX01000133">
    <property type="protein sequence ID" value="PTQ55351.1"/>
    <property type="molecule type" value="Genomic_DNA"/>
</dbReference>
<accession>A0A2R6XY42</accession>
<evidence type="ECO:0000313" key="2">
    <source>
        <dbReference type="Proteomes" id="UP000244338"/>
    </source>
</evidence>
<reference evidence="2" key="1">
    <citation type="journal article" date="2018" name="Sci. Rep.">
        <title>Lignite coal burning seam in the remote Altai Mountains harbors a hydrogen-driven thermophilic microbial community.</title>
        <authorList>
            <person name="Kadnikov V.V."/>
            <person name="Mardanov A.V."/>
            <person name="Ivasenko D.A."/>
            <person name="Antsiferov D.V."/>
            <person name="Beletsky A.V."/>
            <person name="Karnachuk O.V."/>
            <person name="Ravin N.V."/>
        </authorList>
    </citation>
    <scope>NUCLEOTIDE SEQUENCE [LARGE SCALE GENOMIC DNA]</scope>
</reference>
<name>A0A2R6XY42_9BACL</name>
<evidence type="ECO:0000313" key="1">
    <source>
        <dbReference type="EMBL" id="PTQ55351.1"/>
    </source>
</evidence>
<keyword evidence="1" id="KW-0946">Virion</keyword>